<dbReference type="RefSeq" id="XP_020428189.1">
    <property type="nucleotide sequence ID" value="XM_020581402.1"/>
</dbReference>
<evidence type="ECO:0000256" key="1">
    <source>
        <dbReference type="SAM" id="SignalP"/>
    </source>
</evidence>
<keyword evidence="2" id="KW-0812">Transmembrane</keyword>
<dbReference type="InParanoid" id="D3BRM3"/>
<gene>
    <name evidence="2" type="ORF">PPL_10634</name>
</gene>
<protein>
    <submittedName>
        <fullName evidence="2">Putative transmembrane protein</fullName>
    </submittedName>
</protein>
<dbReference type="Proteomes" id="UP000001396">
    <property type="component" value="Unassembled WGS sequence"/>
</dbReference>
<sequence length="388" mass="40746">MRVVLLLVTLVLSVLAVSNATNLAAVEDFGGVVIGDVSKGAIRAYGLTQGLSGFTVSGLSLFGSVDDNSASVQADFNSFAFTGLQQCAYALSYNKIAANAGTGTGSVDADVLYATYFPSLIVEYEETDGGNGYQYGKDKLLGWSRLNQWGSIIPGVNNWDIKSSSKNYDATVNGKNYTFPIFQVNTTSPNNMVTFRFVIPGANVEINDLELSAEQTKIDIQINNYYDSTVNKRTTGCDSTDVPFSCDATGPSDNANSRLALISFFATLSAQASVGASGSNGVSTNGGAITAAFDWVTSVTINGTKSASVHTEVDVLTSGLNNQYGNFDLKIGLNGFANINANVLVQSFDAVRPSNVVWDPVLGGQANSASVVIPSIAVILVAIIALLF</sequence>
<evidence type="ECO:0000313" key="2">
    <source>
        <dbReference type="EMBL" id="EFA76055.1"/>
    </source>
</evidence>
<proteinExistence type="predicted"/>
<accession>D3BRM3</accession>
<dbReference type="PANTHER" id="PTHR38085">
    <property type="match status" value="1"/>
</dbReference>
<dbReference type="PANTHER" id="PTHR38085:SF1">
    <property type="match status" value="1"/>
</dbReference>
<dbReference type="FunCoup" id="D3BRM3">
    <property type="interactions" value="4"/>
</dbReference>
<keyword evidence="2" id="KW-0472">Membrane</keyword>
<dbReference type="AlphaFoldDB" id="D3BRM3"/>
<reference evidence="2 3" key="1">
    <citation type="journal article" date="2011" name="Genome Res.">
        <title>Phylogeny-wide analysis of social amoeba genomes highlights ancient origins for complex intercellular communication.</title>
        <authorList>
            <person name="Heidel A.J."/>
            <person name="Lawal H.M."/>
            <person name="Felder M."/>
            <person name="Schilde C."/>
            <person name="Helps N.R."/>
            <person name="Tunggal B."/>
            <person name="Rivero F."/>
            <person name="John U."/>
            <person name="Schleicher M."/>
            <person name="Eichinger L."/>
            <person name="Platzer M."/>
            <person name="Noegel A.A."/>
            <person name="Schaap P."/>
            <person name="Gloeckner G."/>
        </authorList>
    </citation>
    <scope>NUCLEOTIDE SEQUENCE [LARGE SCALE GENOMIC DNA]</scope>
    <source>
        <strain evidence="3">ATCC 26659 / Pp 5 / PN500</strain>
    </source>
</reference>
<feature type="chain" id="PRO_5003041431" evidence="1">
    <location>
        <begin position="17"/>
        <end position="388"/>
    </location>
</feature>
<evidence type="ECO:0000313" key="3">
    <source>
        <dbReference type="Proteomes" id="UP000001396"/>
    </source>
</evidence>
<feature type="signal peptide" evidence="1">
    <location>
        <begin position="1"/>
        <end position="16"/>
    </location>
</feature>
<dbReference type="EMBL" id="ADBJ01000050">
    <property type="protein sequence ID" value="EFA76055.1"/>
    <property type="molecule type" value="Genomic_DNA"/>
</dbReference>
<keyword evidence="3" id="KW-1185">Reference proteome</keyword>
<keyword evidence="1" id="KW-0732">Signal</keyword>
<comment type="caution">
    <text evidence="2">The sequence shown here is derived from an EMBL/GenBank/DDBJ whole genome shotgun (WGS) entry which is preliminary data.</text>
</comment>
<organism evidence="2 3">
    <name type="scientific">Heterostelium pallidum (strain ATCC 26659 / Pp 5 / PN500)</name>
    <name type="common">Cellular slime mold</name>
    <name type="synonym">Polysphondylium pallidum</name>
    <dbReference type="NCBI Taxonomy" id="670386"/>
    <lineage>
        <taxon>Eukaryota</taxon>
        <taxon>Amoebozoa</taxon>
        <taxon>Evosea</taxon>
        <taxon>Eumycetozoa</taxon>
        <taxon>Dictyostelia</taxon>
        <taxon>Acytosteliales</taxon>
        <taxon>Acytosteliaceae</taxon>
        <taxon>Heterostelium</taxon>
    </lineage>
</organism>
<name>D3BRM3_HETP5</name>
<dbReference type="GeneID" id="31366103"/>
<dbReference type="OMA" id="TAGCIST"/>